<organism evidence="5 6">
    <name type="scientific">Staphylococcus saprophyticus</name>
    <dbReference type="NCBI Taxonomy" id="29385"/>
    <lineage>
        <taxon>Bacteria</taxon>
        <taxon>Bacillati</taxon>
        <taxon>Bacillota</taxon>
        <taxon>Bacilli</taxon>
        <taxon>Bacillales</taxon>
        <taxon>Staphylococcaceae</taxon>
        <taxon>Staphylococcus</taxon>
    </lineage>
</organism>
<dbReference type="Gene3D" id="3.50.50.60">
    <property type="entry name" value="FAD/NAD(P)-binding domain"/>
    <property type="match status" value="1"/>
</dbReference>
<gene>
    <name evidence="5" type="ORF">NCTC7688_00313</name>
</gene>
<dbReference type="AlphaFoldDB" id="A0A380HKF6"/>
<dbReference type="Proteomes" id="UP000254707">
    <property type="component" value="Unassembled WGS sequence"/>
</dbReference>
<evidence type="ECO:0000256" key="2">
    <source>
        <dbReference type="ARBA" id="ARBA00022827"/>
    </source>
</evidence>
<keyword evidence="4 5" id="KW-0503">Monooxygenase</keyword>
<evidence type="ECO:0000256" key="3">
    <source>
        <dbReference type="ARBA" id="ARBA00023002"/>
    </source>
</evidence>
<keyword evidence="3" id="KW-0560">Oxidoreductase</keyword>
<dbReference type="PANTHER" id="PTHR46972:SF1">
    <property type="entry name" value="FAD DEPENDENT OXIDOREDUCTASE DOMAIN-CONTAINING PROTEIN"/>
    <property type="match status" value="1"/>
</dbReference>
<name>A0A380HKF6_STASA</name>
<evidence type="ECO:0000256" key="4">
    <source>
        <dbReference type="ARBA" id="ARBA00023033"/>
    </source>
</evidence>
<evidence type="ECO:0000313" key="5">
    <source>
        <dbReference type="EMBL" id="SUM81819.1"/>
    </source>
</evidence>
<evidence type="ECO:0000313" key="6">
    <source>
        <dbReference type="Proteomes" id="UP000254707"/>
    </source>
</evidence>
<reference evidence="5 6" key="1">
    <citation type="submission" date="2018-06" db="EMBL/GenBank/DDBJ databases">
        <authorList>
            <consortium name="Pathogen Informatics"/>
            <person name="Doyle S."/>
        </authorList>
    </citation>
    <scope>NUCLEOTIDE SEQUENCE [LARGE SCALE GENOMIC DNA]</scope>
    <source>
        <strain evidence="5 6">NCTC7688</strain>
    </source>
</reference>
<accession>A0A380HKF6</accession>
<keyword evidence="2" id="KW-0274">FAD</keyword>
<evidence type="ECO:0000256" key="1">
    <source>
        <dbReference type="ARBA" id="ARBA00022630"/>
    </source>
</evidence>
<dbReference type="GO" id="GO:0004497">
    <property type="term" value="F:monooxygenase activity"/>
    <property type="evidence" value="ECO:0007669"/>
    <property type="project" value="UniProtKB-KW"/>
</dbReference>
<keyword evidence="1" id="KW-0285">Flavoprotein</keyword>
<proteinExistence type="predicted"/>
<protein>
    <submittedName>
        <fullName evidence="5">Putative monooxygenase</fullName>
    </submittedName>
</protein>
<sequence length="77" mass="8608">MLGLLLQQQGYNFTIFEKESPEINKNRGGSLDIHADTGQLPLKEAGIYEAFKSLVRYEGEDTRVIGKDGTVHFPVLL</sequence>
<dbReference type="PANTHER" id="PTHR46972">
    <property type="entry name" value="MONOOXYGENASE ASQM-RELATED"/>
    <property type="match status" value="1"/>
</dbReference>
<dbReference type="EMBL" id="UHED01000001">
    <property type="protein sequence ID" value="SUM81819.1"/>
    <property type="molecule type" value="Genomic_DNA"/>
</dbReference>
<dbReference type="InterPro" id="IPR036188">
    <property type="entry name" value="FAD/NAD-bd_sf"/>
</dbReference>